<dbReference type="RefSeq" id="WP_167675014.1">
    <property type="nucleotide sequence ID" value="NZ_CP050313.1"/>
</dbReference>
<evidence type="ECO:0000313" key="1">
    <source>
        <dbReference type="EMBL" id="QIR13358.1"/>
    </source>
</evidence>
<dbReference type="Proteomes" id="UP000502608">
    <property type="component" value="Chromosome"/>
</dbReference>
<reference evidence="1 2" key="1">
    <citation type="submission" date="2020-03" db="EMBL/GenBank/DDBJ databases">
        <title>Complete genome sequence of Shewanella sp.</title>
        <authorList>
            <person name="Kim Y.-S."/>
            <person name="Kim S.-J."/>
            <person name="Jung H.-K."/>
            <person name="Kim K.-H."/>
        </authorList>
    </citation>
    <scope>NUCLEOTIDE SEQUENCE [LARGE SCALE GENOMIC DNA]</scope>
    <source>
        <strain evidence="1 2">PN3F2</strain>
    </source>
</reference>
<dbReference type="SUPFAM" id="SSF53067">
    <property type="entry name" value="Actin-like ATPase domain"/>
    <property type="match status" value="1"/>
</dbReference>
<dbReference type="KEGG" id="saes:HBH39_01660"/>
<dbReference type="EMBL" id="CP050313">
    <property type="protein sequence ID" value="QIR13358.1"/>
    <property type="molecule type" value="Genomic_DNA"/>
</dbReference>
<accession>A0A6G9QG43</accession>
<keyword evidence="2" id="KW-1185">Reference proteome</keyword>
<organism evidence="1 2">
    <name type="scientific">Shewanella aestuarii</name>
    <dbReference type="NCBI Taxonomy" id="1028752"/>
    <lineage>
        <taxon>Bacteria</taxon>
        <taxon>Pseudomonadati</taxon>
        <taxon>Pseudomonadota</taxon>
        <taxon>Gammaproteobacteria</taxon>
        <taxon>Alteromonadales</taxon>
        <taxon>Shewanellaceae</taxon>
        <taxon>Shewanella</taxon>
    </lineage>
</organism>
<sequence>MKNGFLGKLAFWRSATRSGELGVFIGTASLWVFQPATDTKAESFASFDVNSKNWSVVFETIKNHYGTAKLQIVLSTAYYQLLQADKPTVDENEISQALIWSVKDMVSEPISNIHLDYFESPIGTNNKLNVVIAARDKLVALAENCIQSGFEISGISIEELALSHLYSADNMAHMIVTHMPEQELLLTVVKSGDLLMQRRVRGFTQLDKAKKEDLSYGIADNLSLEIQRSMDYFESQLRQAPVSAINLLVEGESQALAELVAVNFNQTVTAIEHQSVPAYLAKLAYSELPRGEA</sequence>
<dbReference type="AlphaFoldDB" id="A0A6G9QG43"/>
<dbReference type="Gene3D" id="3.30.420.380">
    <property type="match status" value="1"/>
</dbReference>
<dbReference type="InterPro" id="IPR043129">
    <property type="entry name" value="ATPase_NBD"/>
</dbReference>
<protein>
    <submittedName>
        <fullName evidence="1">Biogenesis protein MshI</fullName>
    </submittedName>
</protein>
<gene>
    <name evidence="1" type="ORF">HBH39_01660</name>
</gene>
<evidence type="ECO:0000313" key="2">
    <source>
        <dbReference type="Proteomes" id="UP000502608"/>
    </source>
</evidence>
<name>A0A6G9QG43_9GAMM</name>
<proteinExistence type="predicted"/>